<sequence length="195" mass="21739">PAPNVTSQSPDDDDRKVRRREKNRVAAQRSRKKQTQKADKLHEHPFQEASQQQNCVAHGYQCAGRTQDNQVCTVEVGAEFSSIQVAQALPEYRRECGEAGRALFSLLLSSLTRPACPVPVTSSALKSLLSSAALEYECLEQENAMLRREIAKLNEELQQLSLALKEHEKMCPLLLCPMNFVPGLRPDPVASCLPR</sequence>
<dbReference type="InterPro" id="IPR004827">
    <property type="entry name" value="bZIP"/>
</dbReference>
<evidence type="ECO:0000313" key="8">
    <source>
        <dbReference type="EMBL" id="KFO25428.1"/>
    </source>
</evidence>
<dbReference type="PROSITE" id="PS50217">
    <property type="entry name" value="BZIP"/>
    <property type="match status" value="1"/>
</dbReference>
<dbReference type="eggNOG" id="KOG1414">
    <property type="taxonomic scope" value="Eukaryota"/>
</dbReference>
<evidence type="ECO:0000256" key="2">
    <source>
        <dbReference type="ARBA" id="ARBA00023125"/>
    </source>
</evidence>
<dbReference type="Pfam" id="PF03131">
    <property type="entry name" value="bZIP_Maf"/>
    <property type="match status" value="1"/>
</dbReference>
<dbReference type="AlphaFoldDB" id="A0A091D4J3"/>
<feature type="coiled-coil region" evidence="5">
    <location>
        <begin position="129"/>
        <end position="170"/>
    </location>
</feature>
<dbReference type="SUPFAM" id="SSF57959">
    <property type="entry name" value="Leucine zipper domain"/>
    <property type="match status" value="1"/>
</dbReference>
<accession>A0A091D4J3</accession>
<gene>
    <name evidence="8" type="ORF">H920_13189</name>
</gene>
<feature type="region of interest" description="Disordered" evidence="6">
    <location>
        <begin position="1"/>
        <end position="50"/>
    </location>
</feature>
<feature type="non-terminal residue" evidence="8">
    <location>
        <position position="1"/>
    </location>
</feature>
<keyword evidence="2" id="KW-0238">DNA-binding</keyword>
<evidence type="ECO:0000256" key="6">
    <source>
        <dbReference type="SAM" id="MobiDB-lite"/>
    </source>
</evidence>
<reference evidence="8 9" key="1">
    <citation type="submission" date="2013-11" db="EMBL/GenBank/DDBJ databases">
        <title>The Damaraland mole rat (Fukomys damarensis) genome and evolution of African mole rats.</title>
        <authorList>
            <person name="Gladyshev V.N."/>
            <person name="Fang X."/>
        </authorList>
    </citation>
    <scope>NUCLEOTIDE SEQUENCE [LARGE SCALE GENOMIC DNA]</scope>
    <source>
        <tissue evidence="8">Liver</tissue>
    </source>
</reference>
<keyword evidence="3" id="KW-0804">Transcription</keyword>
<dbReference type="GO" id="GO:0000978">
    <property type="term" value="F:RNA polymerase II cis-regulatory region sequence-specific DNA binding"/>
    <property type="evidence" value="ECO:0007669"/>
    <property type="project" value="TreeGrafter"/>
</dbReference>
<name>A0A091D4J3_FUKDA</name>
<evidence type="ECO:0000256" key="4">
    <source>
        <dbReference type="ARBA" id="ARBA00023242"/>
    </source>
</evidence>
<keyword evidence="4" id="KW-0539">Nucleus</keyword>
<dbReference type="GO" id="GO:0000981">
    <property type="term" value="F:DNA-binding transcription factor activity, RNA polymerase II-specific"/>
    <property type="evidence" value="ECO:0007669"/>
    <property type="project" value="TreeGrafter"/>
</dbReference>
<dbReference type="EMBL" id="KN123358">
    <property type="protein sequence ID" value="KFO25428.1"/>
    <property type="molecule type" value="Genomic_DNA"/>
</dbReference>
<evidence type="ECO:0000256" key="1">
    <source>
        <dbReference type="ARBA" id="ARBA00023015"/>
    </source>
</evidence>
<evidence type="ECO:0000256" key="5">
    <source>
        <dbReference type="SAM" id="Coils"/>
    </source>
</evidence>
<dbReference type="PANTHER" id="PTHR23351">
    <property type="entry name" value="FOS TRANSCRIPTION FACTOR-RELATED"/>
    <property type="match status" value="1"/>
</dbReference>
<protein>
    <submittedName>
        <fullName evidence="8">Basic leucine zipper transcriptional factor ATF-like 3</fullName>
    </submittedName>
</protein>
<dbReference type="PROSITE" id="PS00036">
    <property type="entry name" value="BZIP_BASIC"/>
    <property type="match status" value="1"/>
</dbReference>
<dbReference type="GO" id="GO:0005634">
    <property type="term" value="C:nucleus"/>
    <property type="evidence" value="ECO:0007669"/>
    <property type="project" value="TreeGrafter"/>
</dbReference>
<dbReference type="SMART" id="SM00338">
    <property type="entry name" value="BRLZ"/>
    <property type="match status" value="1"/>
</dbReference>
<proteinExistence type="predicted"/>
<keyword evidence="5" id="KW-0175">Coiled coil</keyword>
<evidence type="ECO:0000256" key="3">
    <source>
        <dbReference type="ARBA" id="ARBA00023163"/>
    </source>
</evidence>
<dbReference type="InterPro" id="IPR046347">
    <property type="entry name" value="bZIP_sf"/>
</dbReference>
<keyword evidence="9" id="KW-1185">Reference proteome</keyword>
<dbReference type="InterPro" id="IPR004826">
    <property type="entry name" value="bZIP_Maf"/>
</dbReference>
<evidence type="ECO:0000259" key="7">
    <source>
        <dbReference type="PROSITE" id="PS50217"/>
    </source>
</evidence>
<evidence type="ECO:0000313" key="9">
    <source>
        <dbReference type="Proteomes" id="UP000028990"/>
    </source>
</evidence>
<dbReference type="InterPro" id="IPR000837">
    <property type="entry name" value="AP-1"/>
</dbReference>
<feature type="compositionally biased region" description="Basic and acidic residues" evidence="6">
    <location>
        <begin position="36"/>
        <end position="46"/>
    </location>
</feature>
<feature type="domain" description="BZIP" evidence="7">
    <location>
        <begin position="13"/>
        <end position="43"/>
    </location>
</feature>
<keyword evidence="1" id="KW-0805">Transcription regulation</keyword>
<organism evidence="8 9">
    <name type="scientific">Fukomys damarensis</name>
    <name type="common">Damaraland mole rat</name>
    <name type="synonym">Cryptomys damarensis</name>
    <dbReference type="NCBI Taxonomy" id="885580"/>
    <lineage>
        <taxon>Eukaryota</taxon>
        <taxon>Metazoa</taxon>
        <taxon>Chordata</taxon>
        <taxon>Craniata</taxon>
        <taxon>Vertebrata</taxon>
        <taxon>Euteleostomi</taxon>
        <taxon>Mammalia</taxon>
        <taxon>Eutheria</taxon>
        <taxon>Euarchontoglires</taxon>
        <taxon>Glires</taxon>
        <taxon>Rodentia</taxon>
        <taxon>Hystricomorpha</taxon>
        <taxon>Bathyergidae</taxon>
        <taxon>Fukomys</taxon>
    </lineage>
</organism>
<dbReference type="PANTHER" id="PTHR23351:SF13">
    <property type="entry name" value="BASIC LEUCINE ZIPPER TRANSCRIPTIONAL FACTOR ATF-LIKE 3"/>
    <property type="match status" value="1"/>
</dbReference>
<dbReference type="Gene3D" id="1.20.5.170">
    <property type="match status" value="1"/>
</dbReference>
<dbReference type="Proteomes" id="UP000028990">
    <property type="component" value="Unassembled WGS sequence"/>
</dbReference>